<keyword evidence="1" id="KW-0863">Zinc-finger</keyword>
<feature type="compositionally biased region" description="Low complexity" evidence="2">
    <location>
        <begin position="252"/>
        <end position="263"/>
    </location>
</feature>
<dbReference type="PROSITE" id="PS50966">
    <property type="entry name" value="ZF_SWIM"/>
    <property type="match status" value="1"/>
</dbReference>
<evidence type="ECO:0000313" key="5">
    <source>
        <dbReference type="Proteomes" id="UP000001473"/>
    </source>
</evidence>
<dbReference type="AlphaFoldDB" id="C4LJP4"/>
<feature type="compositionally biased region" description="Basic residues" evidence="2">
    <location>
        <begin position="7"/>
        <end position="17"/>
    </location>
</feature>
<feature type="compositionally biased region" description="Basic and acidic residues" evidence="2">
    <location>
        <begin position="97"/>
        <end position="109"/>
    </location>
</feature>
<accession>C4LJP4</accession>
<gene>
    <name evidence="4" type="ordered locus">ckrop_1304</name>
</gene>
<feature type="domain" description="SWIM-type" evidence="3">
    <location>
        <begin position="168"/>
        <end position="214"/>
    </location>
</feature>
<sequence length="378" mass="42473">MSDTPHNHSRSGDKRRRLTVDDNVIYLNFGRYRDTEADTGGQENSVANRRSRQSRRAVPATSANRQSAGKRRSSSRRPRGRDDRSAHPWPASVIMRQLDDNTEAGRKKRGRDYFRQDSILRVDIEDWQVVAQVMGSQPEPFTIHAYVPHDPDAVDHAIKYLADDDQAYDSFVQLQEDRRLESMLFPFDDARWSCSCPDLDPWCKHIYAVGLYLQDQFTTDPFSILRVATTTGADISRRVHQAQGYPETGHGTSSSTPDLPSSDAFGQNNATTRRGWDAGGGNLSAYGVDGQQTDPETFWGVPTNYPDPPDVKKASALEDHDQQALMKVLRWVSYGAVGQLSARSDLEDAYHHLMTAPPEMAHPDEQQEHADTTPDDEG</sequence>
<dbReference type="EMBL" id="CP001620">
    <property type="protein sequence ID" value="ACR18049.1"/>
    <property type="molecule type" value="Genomic_DNA"/>
</dbReference>
<dbReference type="GO" id="GO:0008270">
    <property type="term" value="F:zinc ion binding"/>
    <property type="evidence" value="ECO:0007669"/>
    <property type="project" value="UniProtKB-KW"/>
</dbReference>
<feature type="compositionally biased region" description="Basic and acidic residues" evidence="2">
    <location>
        <begin position="361"/>
        <end position="372"/>
    </location>
</feature>
<dbReference type="Proteomes" id="UP000001473">
    <property type="component" value="Chromosome"/>
</dbReference>
<name>C4LJP4_CORK4</name>
<feature type="region of interest" description="Disordered" evidence="2">
    <location>
        <begin position="355"/>
        <end position="378"/>
    </location>
</feature>
<feature type="region of interest" description="Disordered" evidence="2">
    <location>
        <begin position="1"/>
        <end position="20"/>
    </location>
</feature>
<feature type="region of interest" description="Disordered" evidence="2">
    <location>
        <begin position="32"/>
        <end position="109"/>
    </location>
</feature>
<keyword evidence="1" id="KW-0479">Metal-binding</keyword>
<evidence type="ECO:0000313" key="4">
    <source>
        <dbReference type="EMBL" id="ACR18049.1"/>
    </source>
</evidence>
<keyword evidence="5" id="KW-1185">Reference proteome</keyword>
<dbReference type="HOGENOM" id="CLU_730983_0_0_11"/>
<dbReference type="KEGG" id="ckp:ckrop_1304"/>
<evidence type="ECO:0000256" key="2">
    <source>
        <dbReference type="SAM" id="MobiDB-lite"/>
    </source>
</evidence>
<dbReference type="InterPro" id="IPR007527">
    <property type="entry name" value="Znf_SWIM"/>
</dbReference>
<organism evidence="4 5">
    <name type="scientific">Corynebacterium kroppenstedtii (strain DSM 44385 / JCM 11950 / CIP 105744 / CCUG 35717)</name>
    <dbReference type="NCBI Taxonomy" id="645127"/>
    <lineage>
        <taxon>Bacteria</taxon>
        <taxon>Bacillati</taxon>
        <taxon>Actinomycetota</taxon>
        <taxon>Actinomycetes</taxon>
        <taxon>Mycobacteriales</taxon>
        <taxon>Corynebacteriaceae</taxon>
        <taxon>Corynebacterium</taxon>
    </lineage>
</organism>
<dbReference type="eggNOG" id="COG4279">
    <property type="taxonomic scope" value="Bacteria"/>
</dbReference>
<dbReference type="Pfam" id="PF04434">
    <property type="entry name" value="SWIM"/>
    <property type="match status" value="1"/>
</dbReference>
<dbReference type="PANTHER" id="PTHR38133">
    <property type="entry name" value="SLR1429 PROTEIN"/>
    <property type="match status" value="1"/>
</dbReference>
<feature type="region of interest" description="Disordered" evidence="2">
    <location>
        <begin position="241"/>
        <end position="292"/>
    </location>
</feature>
<dbReference type="STRING" id="645127.ckrop_1304"/>
<keyword evidence="1" id="KW-0862">Zinc</keyword>
<feature type="compositionally biased region" description="Basic residues" evidence="2">
    <location>
        <begin position="68"/>
        <end position="79"/>
    </location>
</feature>
<proteinExistence type="predicted"/>
<protein>
    <recommendedName>
        <fullName evidence="3">SWIM-type domain-containing protein</fullName>
    </recommendedName>
</protein>
<dbReference type="RefSeq" id="WP_012731936.1">
    <property type="nucleotide sequence ID" value="NC_012704.1"/>
</dbReference>
<reference evidence="4 5" key="1">
    <citation type="journal article" date="2008" name="J. Biotechnol.">
        <title>Ultrafast pyrosequencing of Corynebacterium kroppenstedtii DSM44385 revealed insights into the physiology of a lipophilic corynebacterium that lacks mycolic acids.</title>
        <authorList>
            <person name="Tauch A."/>
            <person name="Schneider J."/>
            <person name="Szczepanowski R."/>
            <person name="Tilker A."/>
            <person name="Viehoever P."/>
            <person name="Gartemann K.-H."/>
            <person name="Arnold W."/>
            <person name="Blom J."/>
            <person name="Brinkrolf K."/>
            <person name="Brune I."/>
            <person name="Goetker S."/>
            <person name="Weisshaar B."/>
            <person name="Goesmann A."/>
            <person name="Droege M."/>
            <person name="Puehler A."/>
        </authorList>
    </citation>
    <scope>NUCLEOTIDE SEQUENCE [LARGE SCALE GENOMIC DNA]</scope>
    <source>
        <strain evidence="5">DSM 44385 / JCM 11950 / CIP 105744 / CCUG 35717</strain>
    </source>
</reference>
<evidence type="ECO:0000256" key="1">
    <source>
        <dbReference type="PROSITE-ProRule" id="PRU00325"/>
    </source>
</evidence>
<evidence type="ECO:0000259" key="3">
    <source>
        <dbReference type="PROSITE" id="PS50966"/>
    </source>
</evidence>
<dbReference type="PANTHER" id="PTHR38133:SF1">
    <property type="entry name" value="SLR1429 PROTEIN"/>
    <property type="match status" value="1"/>
</dbReference>